<evidence type="ECO:0000256" key="1">
    <source>
        <dbReference type="ARBA" id="ARBA00023157"/>
    </source>
</evidence>
<gene>
    <name evidence="5" type="primary">LOC118430942</name>
</gene>
<dbReference type="Pfam" id="PF00059">
    <property type="entry name" value="Lectin_C"/>
    <property type="match status" value="2"/>
</dbReference>
<keyword evidence="1" id="KW-1015">Disulfide bond</keyword>
<proteinExistence type="predicted"/>
<dbReference type="InterPro" id="IPR001304">
    <property type="entry name" value="C-type_lectin-like"/>
</dbReference>
<dbReference type="SMART" id="SM00034">
    <property type="entry name" value="CLECT"/>
    <property type="match status" value="2"/>
</dbReference>
<dbReference type="PANTHER" id="PTHR22801">
    <property type="entry name" value="LITHOSTATHINE"/>
    <property type="match status" value="1"/>
</dbReference>
<dbReference type="InterPro" id="IPR018378">
    <property type="entry name" value="C-type_lectin_CS"/>
</dbReference>
<dbReference type="InterPro" id="IPR016186">
    <property type="entry name" value="C-type_lectin-like/link_sf"/>
</dbReference>
<name>A0A9J7NBU0_BRAFL</name>
<dbReference type="PROSITE" id="PS50041">
    <property type="entry name" value="C_TYPE_LECTIN_2"/>
    <property type="match status" value="2"/>
</dbReference>
<reference evidence="5" key="2">
    <citation type="submission" date="2025-08" db="UniProtKB">
        <authorList>
            <consortium name="RefSeq"/>
        </authorList>
    </citation>
    <scope>IDENTIFICATION</scope>
    <source>
        <strain evidence="5">S238N-H82</strain>
        <tissue evidence="5">Testes</tissue>
    </source>
</reference>
<feature type="domain" description="C-type lectin" evidence="3">
    <location>
        <begin position="367"/>
        <end position="486"/>
    </location>
</feature>
<evidence type="ECO:0000313" key="4">
    <source>
        <dbReference type="Proteomes" id="UP000001554"/>
    </source>
</evidence>
<accession>A0A9J7NBU0</accession>
<dbReference type="OMA" id="NILDLHT"/>
<feature type="domain" description="C-type lectin" evidence="3">
    <location>
        <begin position="58"/>
        <end position="177"/>
    </location>
</feature>
<evidence type="ECO:0000259" key="3">
    <source>
        <dbReference type="PROSITE" id="PS50041"/>
    </source>
</evidence>
<dbReference type="InterPro" id="IPR016187">
    <property type="entry name" value="CTDL_fold"/>
</dbReference>
<dbReference type="RefSeq" id="XP_035697864.1">
    <property type="nucleotide sequence ID" value="XM_035841971.1"/>
</dbReference>
<dbReference type="CDD" id="cd00037">
    <property type="entry name" value="CLECT"/>
    <property type="match status" value="2"/>
</dbReference>
<keyword evidence="4" id="KW-1185">Reference proteome</keyword>
<dbReference type="PANTHER" id="PTHR22801:SF63">
    <property type="entry name" value="C-TYPE LECTIN DOMAIN-CONTAINING PROTEIN"/>
    <property type="match status" value="1"/>
</dbReference>
<dbReference type="AlphaFoldDB" id="A0A9J7NBU0"/>
<dbReference type="KEGG" id="bfo:118430942"/>
<evidence type="ECO:0000313" key="5">
    <source>
        <dbReference type="RefSeq" id="XP_035697864.1"/>
    </source>
</evidence>
<dbReference type="SUPFAM" id="SSF56436">
    <property type="entry name" value="C-type lectin-like"/>
    <property type="match status" value="2"/>
</dbReference>
<dbReference type="GeneID" id="118430942"/>
<feature type="region of interest" description="Disordered" evidence="2">
    <location>
        <begin position="267"/>
        <end position="354"/>
    </location>
</feature>
<organism evidence="4 5">
    <name type="scientific">Branchiostoma floridae</name>
    <name type="common">Florida lancelet</name>
    <name type="synonym">Amphioxus</name>
    <dbReference type="NCBI Taxonomy" id="7739"/>
    <lineage>
        <taxon>Eukaryota</taxon>
        <taxon>Metazoa</taxon>
        <taxon>Chordata</taxon>
        <taxon>Cephalochordata</taxon>
        <taxon>Leptocardii</taxon>
        <taxon>Amphioxiformes</taxon>
        <taxon>Branchiostomatidae</taxon>
        <taxon>Branchiostoma</taxon>
    </lineage>
</organism>
<dbReference type="InterPro" id="IPR050801">
    <property type="entry name" value="Ca-Dep_Lectins_ImmuneDev"/>
</dbReference>
<dbReference type="Proteomes" id="UP000001554">
    <property type="component" value="Chromosome 14"/>
</dbReference>
<feature type="region of interest" description="Disordered" evidence="2">
    <location>
        <begin position="1"/>
        <end position="46"/>
    </location>
</feature>
<feature type="compositionally biased region" description="Gly residues" evidence="2">
    <location>
        <begin position="328"/>
        <end position="343"/>
    </location>
</feature>
<sequence length="492" mass="52889">MPFGSCLQGSPGIPGRDGLPGAAGSPGRDGQPGRDGRDGQPGTVCPGSPVCPSGYVKFQDRCFKFSTDKKTYADARSACQAAGGHLAMPKDQATNAFLVNQLTRYPSGSNVYFGLTDLAQEGTFVWEDGTPLTGWKNWSPGQPDDYRSVEDCAHWWGSYGYKWNDRSCSDSDYYVCEVSAAVPYVTGLRGSDKMLSSKHSAPKYGWFTTVVAIAACVLSIVTMVTQVVVVLEVRNLRSELETKLRHKEAVLGGGGLEELLDAKFQRPAGTGSHGDIIEAEQPGKESLTGKENYHRSKRSANSITMPFGSCLQGPPGPPGVPGRDGLPGRDGTGQPGAAGSPGGDGRDGQPGTACPRSLACPRGYVRFQDRCYSFSTDKKTQDAARSACQAAGGHLAMPKDQATNDFLVNQLTRYPSGEDIWFGLTDLAQEGTWVWEDGTPLTGWSNWYPGEPNDSGSAEDCAHWYGSYGYKWNDRRCSHSQYYVCEVSAAVP</sequence>
<dbReference type="OrthoDB" id="441660at2759"/>
<protein>
    <submittedName>
        <fullName evidence="5">Uncharacterized protein LOC118430942</fullName>
    </submittedName>
</protein>
<evidence type="ECO:0000256" key="2">
    <source>
        <dbReference type="SAM" id="MobiDB-lite"/>
    </source>
</evidence>
<reference evidence="4" key="1">
    <citation type="journal article" date="2020" name="Nat. Ecol. Evol.">
        <title>Deeply conserved synteny resolves early events in vertebrate evolution.</title>
        <authorList>
            <person name="Simakov O."/>
            <person name="Marletaz F."/>
            <person name="Yue J.X."/>
            <person name="O'Connell B."/>
            <person name="Jenkins J."/>
            <person name="Brandt A."/>
            <person name="Calef R."/>
            <person name="Tung C.H."/>
            <person name="Huang T.K."/>
            <person name="Schmutz J."/>
            <person name="Satoh N."/>
            <person name="Yu J.K."/>
            <person name="Putnam N.H."/>
            <person name="Green R.E."/>
            <person name="Rokhsar D.S."/>
        </authorList>
    </citation>
    <scope>NUCLEOTIDE SEQUENCE [LARGE SCALE GENOMIC DNA]</scope>
    <source>
        <strain evidence="4">S238N-H82</strain>
    </source>
</reference>
<feature type="compositionally biased region" description="Basic and acidic residues" evidence="2">
    <location>
        <begin position="281"/>
        <end position="294"/>
    </location>
</feature>
<dbReference type="PROSITE" id="PS00615">
    <property type="entry name" value="C_TYPE_LECTIN_1"/>
    <property type="match status" value="2"/>
</dbReference>
<dbReference type="Gene3D" id="3.10.100.10">
    <property type="entry name" value="Mannose-Binding Protein A, subunit A"/>
    <property type="match status" value="2"/>
</dbReference>